<reference evidence="6" key="1">
    <citation type="submission" date="2020-06" db="EMBL/GenBank/DDBJ databases">
        <authorList>
            <consortium name="Plant Systems Biology data submission"/>
        </authorList>
    </citation>
    <scope>NUCLEOTIDE SEQUENCE</scope>
    <source>
        <strain evidence="6">D6</strain>
    </source>
</reference>
<keyword evidence="4" id="KW-0009">Actin-binding</keyword>
<dbReference type="PANTHER" id="PTHR22629">
    <property type="entry name" value="ARP2/3 COMPLEX 20 KD SUBUNIT"/>
    <property type="match status" value="1"/>
</dbReference>
<dbReference type="Proteomes" id="UP001153069">
    <property type="component" value="Unassembled WGS sequence"/>
</dbReference>
<dbReference type="EMBL" id="CAICTM010000306">
    <property type="protein sequence ID" value="CAB9507454.1"/>
    <property type="molecule type" value="Genomic_DNA"/>
</dbReference>
<proteinExistence type="inferred from homology"/>
<sequence length="169" mass="19451">MTTSSFASRKDYLDSIEKGLREGLTAMDIDDKASAVPRRYKAFFEDSSHRRVVLWKAPMKECCLLEATSDSIRCSFRLKKQDELETIIVREFLTTQQQLWKDYRMLQKIPLEGHDVSFFITNRQVRDYGLEEVVASIVAFVTSVEKEKSDMKIGVNARARQAARGIFGN</sequence>
<organism evidence="6 7">
    <name type="scientific">Seminavis robusta</name>
    <dbReference type="NCBI Taxonomy" id="568900"/>
    <lineage>
        <taxon>Eukaryota</taxon>
        <taxon>Sar</taxon>
        <taxon>Stramenopiles</taxon>
        <taxon>Ochrophyta</taxon>
        <taxon>Bacillariophyta</taxon>
        <taxon>Bacillariophyceae</taxon>
        <taxon>Bacillariophycidae</taxon>
        <taxon>Naviculales</taxon>
        <taxon>Naviculaceae</taxon>
        <taxon>Seminavis</taxon>
    </lineage>
</organism>
<dbReference type="GO" id="GO:0030041">
    <property type="term" value="P:actin filament polymerization"/>
    <property type="evidence" value="ECO:0007669"/>
    <property type="project" value="InterPro"/>
</dbReference>
<dbReference type="SUPFAM" id="SSF69645">
    <property type="entry name" value="Arp2/3 complex subunits"/>
    <property type="match status" value="1"/>
</dbReference>
<name>A0A9N8DWV3_9STRA</name>
<dbReference type="Pfam" id="PF05856">
    <property type="entry name" value="ARPC4"/>
    <property type="match status" value="1"/>
</dbReference>
<evidence type="ECO:0000256" key="5">
    <source>
        <dbReference type="ARBA" id="ARBA00023212"/>
    </source>
</evidence>
<dbReference type="InterPro" id="IPR008384">
    <property type="entry name" value="ARPC4"/>
</dbReference>
<keyword evidence="3" id="KW-0963">Cytoplasm</keyword>
<comment type="similarity">
    <text evidence="2">Belongs to the ARPC4 family.</text>
</comment>
<accession>A0A9N8DWV3</accession>
<evidence type="ECO:0000256" key="3">
    <source>
        <dbReference type="ARBA" id="ARBA00022490"/>
    </source>
</evidence>
<keyword evidence="7" id="KW-1185">Reference proteome</keyword>
<dbReference type="Gene3D" id="3.30.1460.20">
    <property type="match status" value="1"/>
</dbReference>
<comment type="caution">
    <text evidence="6">The sequence shown here is derived from an EMBL/GenBank/DDBJ whole genome shotgun (WGS) entry which is preliminary data.</text>
</comment>
<evidence type="ECO:0000256" key="1">
    <source>
        <dbReference type="ARBA" id="ARBA00004245"/>
    </source>
</evidence>
<dbReference type="InterPro" id="IPR034666">
    <property type="entry name" value="ARPC2/4"/>
</dbReference>
<dbReference type="GO" id="GO:0051015">
    <property type="term" value="F:actin filament binding"/>
    <property type="evidence" value="ECO:0007669"/>
    <property type="project" value="TreeGrafter"/>
</dbReference>
<comment type="subcellular location">
    <subcellularLocation>
        <location evidence="1">Cytoplasm</location>
        <location evidence="1">Cytoskeleton</location>
    </subcellularLocation>
</comment>
<protein>
    <submittedName>
        <fullName evidence="6">Actin-related protein 2/3 complex subunit 4</fullName>
    </submittedName>
</protein>
<evidence type="ECO:0000256" key="2">
    <source>
        <dbReference type="ARBA" id="ARBA00005919"/>
    </source>
</evidence>
<dbReference type="OrthoDB" id="336240at2759"/>
<evidence type="ECO:0000313" key="6">
    <source>
        <dbReference type="EMBL" id="CAB9507454.1"/>
    </source>
</evidence>
<dbReference type="AlphaFoldDB" id="A0A9N8DWV3"/>
<evidence type="ECO:0000313" key="7">
    <source>
        <dbReference type="Proteomes" id="UP001153069"/>
    </source>
</evidence>
<dbReference type="GO" id="GO:0034314">
    <property type="term" value="P:Arp2/3 complex-mediated actin nucleation"/>
    <property type="evidence" value="ECO:0007669"/>
    <property type="project" value="InterPro"/>
</dbReference>
<dbReference type="PANTHER" id="PTHR22629:SF0">
    <property type="entry name" value="ACTIN-RELATED PROTEIN 2_3 COMPLEX SUBUNIT 4"/>
    <property type="match status" value="1"/>
</dbReference>
<keyword evidence="5" id="KW-0206">Cytoskeleton</keyword>
<evidence type="ECO:0000256" key="4">
    <source>
        <dbReference type="ARBA" id="ARBA00023203"/>
    </source>
</evidence>
<gene>
    <name evidence="6" type="ORF">SEMRO_307_G113250.1</name>
</gene>
<dbReference type="GO" id="GO:0005885">
    <property type="term" value="C:Arp2/3 protein complex"/>
    <property type="evidence" value="ECO:0007669"/>
    <property type="project" value="InterPro"/>
</dbReference>